<proteinExistence type="predicted"/>
<name>A0ABW0EWQ8_9HYPH</name>
<keyword evidence="2" id="KW-1185">Reference proteome</keyword>
<protein>
    <submittedName>
        <fullName evidence="1">Aminoglycoside phosphotransferase family protein</fullName>
    </submittedName>
</protein>
<comment type="caution">
    <text evidence="1">The sequence shown here is derived from an EMBL/GenBank/DDBJ whole genome shotgun (WGS) entry which is preliminary data.</text>
</comment>
<accession>A0ABW0EWQ8</accession>
<dbReference type="SUPFAM" id="SSF56112">
    <property type="entry name" value="Protein kinase-like (PK-like)"/>
    <property type="match status" value="1"/>
</dbReference>
<gene>
    <name evidence="1" type="ORF">ACFPK2_00805</name>
</gene>
<dbReference type="InterPro" id="IPR006748">
    <property type="entry name" value="NH2Glyco/OHUrea_AB-resist_kin"/>
</dbReference>
<evidence type="ECO:0000313" key="1">
    <source>
        <dbReference type="EMBL" id="MFC5291527.1"/>
    </source>
</evidence>
<evidence type="ECO:0000313" key="2">
    <source>
        <dbReference type="Proteomes" id="UP001595976"/>
    </source>
</evidence>
<organism evidence="1 2">
    <name type="scientific">Bosea minatitlanensis</name>
    <dbReference type="NCBI Taxonomy" id="128782"/>
    <lineage>
        <taxon>Bacteria</taxon>
        <taxon>Pseudomonadati</taxon>
        <taxon>Pseudomonadota</taxon>
        <taxon>Alphaproteobacteria</taxon>
        <taxon>Hyphomicrobiales</taxon>
        <taxon>Boseaceae</taxon>
        <taxon>Bosea</taxon>
    </lineage>
</organism>
<dbReference type="Proteomes" id="UP001595976">
    <property type="component" value="Unassembled WGS sequence"/>
</dbReference>
<sequence length="281" mass="30403">MSAVPRTVFGPWLARWGLVPDGKPIRTHASHLLPVLRGGAPAMLKLPEVEDERRGYLPLEYWNGDGAARLLARSENGEAMLIERATGQRSLAAMARSGAAGDDEATAILCDAITALQKPRGPAPSGLIPLKTWFKDLFPAAARHGRLIARAAEEATALLPAQREIVPLHADLHHDNVLDFGERGWLAIDPKSVIGDRAFEYTILFCDPDLANPEPPAAVAPGAFERRLEIVLAKSGLERQRLLRWIIASCGLSASWFLEDDDPLAEINLTILAKAAAALDA</sequence>
<reference evidence="2" key="1">
    <citation type="journal article" date="2019" name="Int. J. Syst. Evol. Microbiol.">
        <title>The Global Catalogue of Microorganisms (GCM) 10K type strain sequencing project: providing services to taxonomists for standard genome sequencing and annotation.</title>
        <authorList>
            <consortium name="The Broad Institute Genomics Platform"/>
            <consortium name="The Broad Institute Genome Sequencing Center for Infectious Disease"/>
            <person name="Wu L."/>
            <person name="Ma J."/>
        </authorList>
    </citation>
    <scope>NUCLEOTIDE SEQUENCE [LARGE SCALE GENOMIC DNA]</scope>
    <source>
        <strain evidence="2">CGMCC 1.15643</strain>
    </source>
</reference>
<dbReference type="RefSeq" id="WP_158443353.1">
    <property type="nucleotide sequence ID" value="NZ_JAOAOS010000012.1"/>
</dbReference>
<dbReference type="InterPro" id="IPR011009">
    <property type="entry name" value="Kinase-like_dom_sf"/>
</dbReference>
<dbReference type="Pfam" id="PF04655">
    <property type="entry name" value="APH_6_hur"/>
    <property type="match status" value="1"/>
</dbReference>
<dbReference type="EMBL" id="JBHSLI010000001">
    <property type="protein sequence ID" value="MFC5291527.1"/>
    <property type="molecule type" value="Genomic_DNA"/>
</dbReference>